<dbReference type="SMART" id="SM00530">
    <property type="entry name" value="HTH_XRE"/>
    <property type="match status" value="1"/>
</dbReference>
<dbReference type="PROSITE" id="PS50943">
    <property type="entry name" value="HTH_CROC1"/>
    <property type="match status" value="1"/>
</dbReference>
<organism evidence="2 3">
    <name type="scientific">Flavobacterium araucananum</name>
    <dbReference type="NCBI Taxonomy" id="946678"/>
    <lineage>
        <taxon>Bacteria</taxon>
        <taxon>Pseudomonadati</taxon>
        <taxon>Bacteroidota</taxon>
        <taxon>Flavobacteriia</taxon>
        <taxon>Flavobacteriales</taxon>
        <taxon>Flavobacteriaceae</taxon>
        <taxon>Flavobacterium</taxon>
    </lineage>
</organism>
<dbReference type="CDD" id="cd00093">
    <property type="entry name" value="HTH_XRE"/>
    <property type="match status" value="1"/>
</dbReference>
<dbReference type="InterPro" id="IPR010982">
    <property type="entry name" value="Lambda_DNA-bd_dom_sf"/>
</dbReference>
<dbReference type="OrthoDB" id="680449at2"/>
<evidence type="ECO:0000259" key="1">
    <source>
        <dbReference type="PROSITE" id="PS50943"/>
    </source>
</evidence>
<dbReference type="Gene3D" id="1.10.260.40">
    <property type="entry name" value="lambda repressor-like DNA-binding domains"/>
    <property type="match status" value="1"/>
</dbReference>
<dbReference type="SUPFAM" id="SSF47413">
    <property type="entry name" value="lambda repressor-like DNA-binding domains"/>
    <property type="match status" value="1"/>
</dbReference>
<dbReference type="GO" id="GO:0003677">
    <property type="term" value="F:DNA binding"/>
    <property type="evidence" value="ECO:0007669"/>
    <property type="project" value="InterPro"/>
</dbReference>
<dbReference type="InterPro" id="IPR001387">
    <property type="entry name" value="Cro/C1-type_HTH"/>
</dbReference>
<dbReference type="Proteomes" id="UP000214684">
    <property type="component" value="Unassembled WGS sequence"/>
</dbReference>
<proteinExistence type="predicted"/>
<comment type="caution">
    <text evidence="2">The sequence shown here is derived from an EMBL/GenBank/DDBJ whole genome shotgun (WGS) entry which is preliminary data.</text>
</comment>
<keyword evidence="3" id="KW-1185">Reference proteome</keyword>
<name>A0A227NTY7_9FLAO</name>
<gene>
    <name evidence="2" type="ORF">B0A64_19455</name>
</gene>
<dbReference type="AlphaFoldDB" id="A0A227NTY7"/>
<reference evidence="2 3" key="1">
    <citation type="submission" date="2016-11" db="EMBL/GenBank/DDBJ databases">
        <title>Whole genomes of Flavobacteriaceae.</title>
        <authorList>
            <person name="Stine C."/>
            <person name="Li C."/>
            <person name="Tadesse D."/>
        </authorList>
    </citation>
    <scope>NUCLEOTIDE SEQUENCE [LARGE SCALE GENOMIC DNA]</scope>
    <source>
        <strain evidence="2 3">DSM 24704</strain>
    </source>
</reference>
<evidence type="ECO:0000313" key="2">
    <source>
        <dbReference type="EMBL" id="OXG00803.1"/>
    </source>
</evidence>
<evidence type="ECO:0000313" key="3">
    <source>
        <dbReference type="Proteomes" id="UP000214684"/>
    </source>
</evidence>
<accession>A0A227NTY7</accession>
<dbReference type="Pfam" id="PF01381">
    <property type="entry name" value="HTH_3"/>
    <property type="match status" value="1"/>
</dbReference>
<feature type="domain" description="HTH cro/C1-type" evidence="1">
    <location>
        <begin position="48"/>
        <end position="104"/>
    </location>
</feature>
<dbReference type="EMBL" id="MUGS01000051">
    <property type="protein sequence ID" value="OXG00803.1"/>
    <property type="molecule type" value="Genomic_DNA"/>
</dbReference>
<protein>
    <recommendedName>
        <fullName evidence="1">HTH cro/C1-type domain-containing protein</fullName>
    </recommendedName>
</protein>
<sequence length="164" mass="18919">MKTTIMENQELKSKLEGLVSKTPSKWIEESNKRFEDKEGLRFSQQVAVRILRTLREKKMSQKDLADLLEVTPQTVNKWVKGSENLGLFTIARIQKALGIKIMHICENNNILISSTVNIIEISTQVHTYLNEIEKTIIAEEETKNIPLDVYISEEECVEVEYSYS</sequence>